<evidence type="ECO:0000256" key="12">
    <source>
        <dbReference type="PIRSR" id="PIRSR602081-1"/>
    </source>
</evidence>
<dbReference type="Proteomes" id="UP000199758">
    <property type="component" value="Unassembled WGS sequence"/>
</dbReference>
<name>A0A1M5R5C5_9GAMM</name>
<comment type="cofactor">
    <cofactor evidence="12">
        <name>FAD</name>
        <dbReference type="ChEBI" id="CHEBI:57692"/>
    </cofactor>
    <text evidence="12">Binds 1 FAD per subunit.</text>
</comment>
<keyword evidence="6 12" id="KW-0274">FAD</keyword>
<evidence type="ECO:0000256" key="13">
    <source>
        <dbReference type="PIRSR" id="PIRSR602081-2"/>
    </source>
</evidence>
<evidence type="ECO:0000256" key="5">
    <source>
        <dbReference type="ARBA" id="ARBA00022630"/>
    </source>
</evidence>
<dbReference type="GO" id="GO:0003677">
    <property type="term" value="F:DNA binding"/>
    <property type="evidence" value="ECO:0007669"/>
    <property type="project" value="TreeGrafter"/>
</dbReference>
<organism evidence="16 17">
    <name type="scientific">Hydrocarboniphaga daqingensis</name>
    <dbReference type="NCBI Taxonomy" id="490188"/>
    <lineage>
        <taxon>Bacteria</taxon>
        <taxon>Pseudomonadati</taxon>
        <taxon>Pseudomonadota</taxon>
        <taxon>Gammaproteobacteria</taxon>
        <taxon>Nevskiales</taxon>
        <taxon>Nevskiaceae</taxon>
        <taxon>Hydrocarboniphaga</taxon>
    </lineage>
</organism>
<evidence type="ECO:0000256" key="3">
    <source>
        <dbReference type="ARBA" id="ARBA00013149"/>
    </source>
</evidence>
<evidence type="ECO:0000256" key="2">
    <source>
        <dbReference type="ARBA" id="ARBA00005862"/>
    </source>
</evidence>
<dbReference type="Pfam" id="PF00875">
    <property type="entry name" value="DNA_photolyase"/>
    <property type="match status" value="1"/>
</dbReference>
<dbReference type="Pfam" id="PF03441">
    <property type="entry name" value="FAD_binding_7"/>
    <property type="match status" value="1"/>
</dbReference>
<dbReference type="OrthoDB" id="9772484at2"/>
<dbReference type="InterPro" id="IPR036134">
    <property type="entry name" value="Crypto/Photolyase_FAD-like_sf"/>
</dbReference>
<feature type="domain" description="Photolyase/cryptochrome alpha/beta" evidence="15">
    <location>
        <begin position="2"/>
        <end position="130"/>
    </location>
</feature>
<dbReference type="EMBL" id="FQWZ01000007">
    <property type="protein sequence ID" value="SHH21584.1"/>
    <property type="molecule type" value="Genomic_DNA"/>
</dbReference>
<reference evidence="16 17" key="1">
    <citation type="submission" date="2016-11" db="EMBL/GenBank/DDBJ databases">
        <authorList>
            <person name="Jaros S."/>
            <person name="Januszkiewicz K."/>
            <person name="Wedrychowicz H."/>
        </authorList>
    </citation>
    <scope>NUCLEOTIDE SEQUENCE [LARGE SCALE GENOMIC DNA]</scope>
    <source>
        <strain evidence="16 17">CGMCC 1.7049</strain>
    </source>
</reference>
<comment type="similarity">
    <text evidence="14">Belongs to the DNA photolyase family.</text>
</comment>
<dbReference type="PANTHER" id="PTHR11455:SF9">
    <property type="entry name" value="CRYPTOCHROME CIRCADIAN CLOCK 5 ISOFORM X1"/>
    <property type="match status" value="1"/>
</dbReference>
<dbReference type="PRINTS" id="PR00147">
    <property type="entry name" value="DNAPHOTLYASE"/>
</dbReference>
<dbReference type="Gene3D" id="1.25.40.80">
    <property type="match status" value="1"/>
</dbReference>
<feature type="binding site" evidence="12">
    <location>
        <begin position="377"/>
        <end position="379"/>
    </location>
    <ligand>
        <name>FAD</name>
        <dbReference type="ChEBI" id="CHEBI:57692"/>
    </ligand>
</feature>
<feature type="site" description="Electron transfer via tryptophanyl radical" evidence="13">
    <location>
        <position position="387"/>
    </location>
</feature>
<evidence type="ECO:0000256" key="4">
    <source>
        <dbReference type="ARBA" id="ARBA00014046"/>
    </source>
</evidence>
<protein>
    <recommendedName>
        <fullName evidence="4">Deoxyribodipyrimidine photo-lyase</fullName>
        <ecNumber evidence="3">4.1.99.3</ecNumber>
    </recommendedName>
    <alternativeName>
        <fullName evidence="8">DNA photolyase</fullName>
    </alternativeName>
    <alternativeName>
        <fullName evidence="11">Photoreactivating enzyme</fullName>
    </alternativeName>
</protein>
<dbReference type="RefSeq" id="WP_072898574.1">
    <property type="nucleotide sequence ID" value="NZ_FQWZ01000007.1"/>
</dbReference>
<dbReference type="InterPro" id="IPR005101">
    <property type="entry name" value="Cryptochr/Photolyase_FAD-bd"/>
</dbReference>
<feature type="site" description="Electron transfer via tryptophanyl radical" evidence="13">
    <location>
        <position position="364"/>
    </location>
</feature>
<keyword evidence="16" id="KW-0456">Lyase</keyword>
<dbReference type="GO" id="GO:0003904">
    <property type="term" value="F:deoxyribodipyrimidine photo-lyase activity"/>
    <property type="evidence" value="ECO:0007669"/>
    <property type="project" value="UniProtKB-EC"/>
</dbReference>
<keyword evidence="5 12" id="KW-0285">Flavoprotein</keyword>
<keyword evidence="17" id="KW-1185">Reference proteome</keyword>
<dbReference type="InterPro" id="IPR014729">
    <property type="entry name" value="Rossmann-like_a/b/a_fold"/>
</dbReference>
<dbReference type="InterPro" id="IPR036155">
    <property type="entry name" value="Crypto/Photolyase_N_sf"/>
</dbReference>
<feature type="binding site" evidence="12">
    <location>
        <position position="222"/>
    </location>
    <ligand>
        <name>FAD</name>
        <dbReference type="ChEBI" id="CHEBI:57692"/>
    </ligand>
</feature>
<evidence type="ECO:0000256" key="6">
    <source>
        <dbReference type="ARBA" id="ARBA00022827"/>
    </source>
</evidence>
<dbReference type="PROSITE" id="PS51645">
    <property type="entry name" value="PHR_CRY_ALPHA_BETA"/>
    <property type="match status" value="1"/>
</dbReference>
<evidence type="ECO:0000256" key="10">
    <source>
        <dbReference type="ARBA" id="ARBA00059220"/>
    </source>
</evidence>
<dbReference type="PROSITE" id="PS00394">
    <property type="entry name" value="DNA_PHOTOLYASES_1_1"/>
    <property type="match status" value="1"/>
</dbReference>
<dbReference type="Gene3D" id="3.40.50.620">
    <property type="entry name" value="HUPs"/>
    <property type="match status" value="1"/>
</dbReference>
<dbReference type="InterPro" id="IPR002081">
    <property type="entry name" value="Cryptochrome/DNA_photolyase_1"/>
</dbReference>
<evidence type="ECO:0000256" key="8">
    <source>
        <dbReference type="ARBA" id="ARBA00031671"/>
    </source>
</evidence>
<evidence type="ECO:0000256" key="7">
    <source>
        <dbReference type="ARBA" id="ARBA00022991"/>
    </source>
</evidence>
<proteinExistence type="inferred from homology"/>
<evidence type="ECO:0000259" key="15">
    <source>
        <dbReference type="PROSITE" id="PS51645"/>
    </source>
</evidence>
<accession>A0A1M5R5C5</accession>
<feature type="binding site" evidence="12">
    <location>
        <position position="274"/>
    </location>
    <ligand>
        <name>FAD</name>
        <dbReference type="ChEBI" id="CHEBI:57692"/>
    </ligand>
</feature>
<dbReference type="PANTHER" id="PTHR11455">
    <property type="entry name" value="CRYPTOCHROME"/>
    <property type="match status" value="1"/>
</dbReference>
<evidence type="ECO:0000256" key="14">
    <source>
        <dbReference type="RuleBase" id="RU004182"/>
    </source>
</evidence>
<comment type="similarity">
    <text evidence="2">Belongs to the DNA photolyase class-1 family.</text>
</comment>
<comment type="function">
    <text evidence="10">Involved in repair of UV radiation-induced DNA damage. Catalyzes the light-dependent monomerization (300-600 nm) of cyclobutyl pyrimidine dimers (in cis-syn configuration), which are formed between adjacent bases on the same DNA strand upon exposure to ultraviolet radiation.</text>
</comment>
<dbReference type="GO" id="GO:0000719">
    <property type="term" value="P:photoreactive repair"/>
    <property type="evidence" value="ECO:0007669"/>
    <property type="project" value="UniProtKB-ARBA"/>
</dbReference>
<feature type="binding site" evidence="12">
    <location>
        <begin position="234"/>
        <end position="238"/>
    </location>
    <ligand>
        <name>FAD</name>
        <dbReference type="ChEBI" id="CHEBI:57692"/>
    </ligand>
</feature>
<evidence type="ECO:0000256" key="1">
    <source>
        <dbReference type="ARBA" id="ARBA00001932"/>
    </source>
</evidence>
<dbReference type="FunFam" id="1.10.579.10:FF:000003">
    <property type="entry name" value="Deoxyribodipyrimidine photo-lyase"/>
    <property type="match status" value="1"/>
</dbReference>
<dbReference type="SUPFAM" id="SSF52425">
    <property type="entry name" value="Cryptochrome/photolyase, N-terminal domain"/>
    <property type="match status" value="1"/>
</dbReference>
<dbReference type="GO" id="GO:0009416">
    <property type="term" value="P:response to light stimulus"/>
    <property type="evidence" value="ECO:0007669"/>
    <property type="project" value="TreeGrafter"/>
</dbReference>
<comment type="catalytic activity">
    <reaction evidence="9">
        <text>cyclobutadipyrimidine (in DNA) = 2 pyrimidine residues (in DNA).</text>
        <dbReference type="EC" id="4.1.99.3"/>
    </reaction>
</comment>
<evidence type="ECO:0000313" key="16">
    <source>
        <dbReference type="EMBL" id="SHH21584.1"/>
    </source>
</evidence>
<dbReference type="STRING" id="490188.SAMN04488068_2911"/>
<evidence type="ECO:0000256" key="11">
    <source>
        <dbReference type="ARBA" id="ARBA00083107"/>
    </source>
</evidence>
<keyword evidence="7 14" id="KW-0157">Chromophore</keyword>
<comment type="cofactor">
    <cofactor evidence="1">
        <name>(6R)-5,10-methylene-5,6,7,8-tetrahydrofolate</name>
        <dbReference type="ChEBI" id="CHEBI:15636"/>
    </cofactor>
</comment>
<dbReference type="InterPro" id="IPR018394">
    <property type="entry name" value="DNA_photolyase_1_CS_C"/>
</dbReference>
<dbReference type="Gene3D" id="1.10.579.10">
    <property type="entry name" value="DNA Cyclobutane Dipyrimidine Photolyase, subunit A, domain 3"/>
    <property type="match status" value="1"/>
</dbReference>
<gene>
    <name evidence="16" type="ORF">SAMN04488068_2911</name>
</gene>
<feature type="site" description="Electron transfer via tryptophanyl radical" evidence="13">
    <location>
        <position position="308"/>
    </location>
</feature>
<sequence>MTTALVWFRRDLRLADNPALYDAVRQAQRIVPVYIDGFEAPGTEPGGAGRWWQHHALAALSADLQALGAPLLIRRGEPLAVLLELAQQVGATVAVWNRLYEPAQDRADRRLAEALIGDGLRVDTFNASLVVEPWDVKTQTGGPYRVYTPFSRTVRARGLPRAPLPAPTRLDGVPGLQGLSVEDLGLRPTIAWDAGFAPVWTPGERGAHQRLERFCAEALAGYADGRDRPDQLLTSMLSPHLHFGDIGPVQVLSRLQRALAEQHGAGVAGGAEVFEREIYWREFAHHVLFHFPQTPVAPMDPRYAAFPWREPADYADDLRRWQRGQTGVPIIDAGMRQLWTTGWMHNRVRMIVSSYLVKNLLIPWQEGAAWFWDTLLDADQANNTLGWQWIAGSGADAAPYFRVFNPVTQSQKFDPDALYIQRWVPEIARLGKKSIHAPWMGDPADLARNRLQLGHDYPMPSVDLGESRGRALKAFERLKAG</sequence>
<evidence type="ECO:0000256" key="9">
    <source>
        <dbReference type="ARBA" id="ARBA00033999"/>
    </source>
</evidence>
<dbReference type="AlphaFoldDB" id="A0A1M5R5C5"/>
<dbReference type="InterPro" id="IPR006050">
    <property type="entry name" value="DNA_photolyase_N"/>
</dbReference>
<dbReference type="GO" id="GO:0071949">
    <property type="term" value="F:FAD binding"/>
    <property type="evidence" value="ECO:0007669"/>
    <property type="project" value="TreeGrafter"/>
</dbReference>
<dbReference type="EC" id="4.1.99.3" evidence="3"/>
<dbReference type="SUPFAM" id="SSF48173">
    <property type="entry name" value="Cryptochrome/photolyase FAD-binding domain"/>
    <property type="match status" value="1"/>
</dbReference>
<evidence type="ECO:0000313" key="17">
    <source>
        <dbReference type="Proteomes" id="UP000199758"/>
    </source>
</evidence>